<dbReference type="PROSITE" id="PS51318">
    <property type="entry name" value="TAT"/>
    <property type="match status" value="1"/>
</dbReference>
<dbReference type="Pfam" id="PF13668">
    <property type="entry name" value="Ferritin_2"/>
    <property type="match status" value="1"/>
</dbReference>
<protein>
    <submittedName>
        <fullName evidence="1">Ferritin-like domain-containing protein</fullName>
    </submittedName>
</protein>
<gene>
    <name evidence="1" type="ORF">P8935_10995</name>
</gene>
<accession>A0AAU7DS02</accession>
<name>A0AAU7DS02_9BACT</name>
<dbReference type="RefSeq" id="WP_348265041.1">
    <property type="nucleotide sequence ID" value="NZ_CP121196.1"/>
</dbReference>
<evidence type="ECO:0000313" key="1">
    <source>
        <dbReference type="EMBL" id="XBH19820.1"/>
    </source>
</evidence>
<organism evidence="1">
    <name type="scientific">Telmatobacter sp. DSM 110680</name>
    <dbReference type="NCBI Taxonomy" id="3036704"/>
    <lineage>
        <taxon>Bacteria</taxon>
        <taxon>Pseudomonadati</taxon>
        <taxon>Acidobacteriota</taxon>
        <taxon>Terriglobia</taxon>
        <taxon>Terriglobales</taxon>
        <taxon>Acidobacteriaceae</taxon>
        <taxon>Telmatobacter</taxon>
    </lineage>
</organism>
<dbReference type="EMBL" id="CP121196">
    <property type="protein sequence ID" value="XBH19820.1"/>
    <property type="molecule type" value="Genomic_DNA"/>
</dbReference>
<sequence>MKMLELNSTVETIAQERLARRKFLTRAGLLGLGAAASFTLGGGSRVARADETESAGEAAQEAAQAKDTVKEIFTAALIAEDLASTFYYNGLVGPVIQDPNLAGPGGSAKNVTSSGNAGNVQYLQAALTQEIHHAGLFRSLLGMQYARYDPVQTFYFPHGTFDTLSAFTGMLNALENAFIGAYLNAIQEFAAKSANKQSGDGAYLEPADAAYTTEQLNYFAKVSASIMGIEAEHRVLGRVISNSNPANNLNYEGTDGINAVYNGPKSAVAALTPFLTPSTGPGYSFTTVLNNQASVSIPIAGWQPSY</sequence>
<dbReference type="InterPro" id="IPR006311">
    <property type="entry name" value="TAT_signal"/>
</dbReference>
<proteinExistence type="predicted"/>
<dbReference type="AlphaFoldDB" id="A0AAU7DS02"/>
<reference evidence="1" key="1">
    <citation type="submission" date="2023-03" db="EMBL/GenBank/DDBJ databases">
        <title>Edaphobacter sp.</title>
        <authorList>
            <person name="Huber K.J."/>
            <person name="Papendorf J."/>
            <person name="Pilke C."/>
            <person name="Bunk B."/>
            <person name="Sproeer C."/>
            <person name="Pester M."/>
        </authorList>
    </citation>
    <scope>NUCLEOTIDE SEQUENCE</scope>
    <source>
        <strain evidence="1">DSM 110680</strain>
    </source>
</reference>